<reference evidence="2 3" key="1">
    <citation type="journal article" date="2017" name="Environ. Microbiol.">
        <title>Decay of the glycolytic pathway and adaptation to intranuclear parasitism within Enterocytozoonidae microsporidia.</title>
        <authorList>
            <person name="Wiredu Boakye D."/>
            <person name="Jaroenlak P."/>
            <person name="Prachumwat A."/>
            <person name="Williams T.A."/>
            <person name="Bateman K.S."/>
            <person name="Itsathitphaisarn O."/>
            <person name="Sritunyalucksana K."/>
            <person name="Paszkiewicz K.H."/>
            <person name="Moore K.A."/>
            <person name="Stentiford G.D."/>
            <person name="Williams B.A."/>
        </authorList>
    </citation>
    <scope>NUCLEOTIDE SEQUENCE [LARGE SCALE GENOMIC DNA]</scope>
    <source>
        <strain evidence="2 3">TH1</strain>
    </source>
</reference>
<dbReference type="PANTHER" id="PTHR11935:SF116">
    <property type="entry name" value="HYDROLASE PNKD-RELATED"/>
    <property type="match status" value="1"/>
</dbReference>
<dbReference type="SMART" id="SM00849">
    <property type="entry name" value="Lactamase_B"/>
    <property type="match status" value="1"/>
</dbReference>
<gene>
    <name evidence="2" type="ORF">EHP00_35</name>
</gene>
<dbReference type="AlphaFoldDB" id="A0A1W0E5R9"/>
<protein>
    <submittedName>
        <fullName evidence="2">Hydroxyacylglutathione</fullName>
    </submittedName>
</protein>
<dbReference type="Gene3D" id="3.60.15.10">
    <property type="entry name" value="Ribonuclease Z/Hydroxyacylglutathione hydrolase-like"/>
    <property type="match status" value="1"/>
</dbReference>
<dbReference type="VEuPathDB" id="MicrosporidiaDB:EHP00_35"/>
<accession>A0A1W0E5R9</accession>
<dbReference type="InterPro" id="IPR001279">
    <property type="entry name" value="Metallo-B-lactamas"/>
</dbReference>
<dbReference type="InterPro" id="IPR036866">
    <property type="entry name" value="RibonucZ/Hydroxyglut_hydro"/>
</dbReference>
<proteinExistence type="predicted"/>
<sequence>MLNFCAVLINKDNYAYVFYDKDICFFADSSEPEVLIALSDKNMENGKVYKKQDLKYLEKINPRKICGSFTTHWHLDHSGGDAILSEKYKIQIYDPSFFKTQNKPIYIGSYKIIAIHTPCHTKDSFCYNINDQYCLTGDFIFKLGCGHFFEGTANDFIKSFRKLDENTPNEILFLYGHDYYQQNMTFACTKTVYTKEEMKIAEENIFLTKRQEKKLNIFIKEKNSVKLQKLRNEKSKI</sequence>
<evidence type="ECO:0000259" key="1">
    <source>
        <dbReference type="SMART" id="SM00849"/>
    </source>
</evidence>
<organism evidence="2 3">
    <name type="scientific">Ecytonucleospora hepatopenaei</name>
    <dbReference type="NCBI Taxonomy" id="646526"/>
    <lineage>
        <taxon>Eukaryota</taxon>
        <taxon>Fungi</taxon>
        <taxon>Fungi incertae sedis</taxon>
        <taxon>Microsporidia</taxon>
        <taxon>Enterocytozoonidae</taxon>
        <taxon>Ecytonucleospora</taxon>
    </lineage>
</organism>
<feature type="domain" description="Metallo-beta-lactamase" evidence="1">
    <location>
        <begin position="12"/>
        <end position="177"/>
    </location>
</feature>
<name>A0A1W0E5R9_9MICR</name>
<dbReference type="STRING" id="646526.A0A1W0E5R9"/>
<dbReference type="PANTHER" id="PTHR11935">
    <property type="entry name" value="BETA LACTAMASE DOMAIN"/>
    <property type="match status" value="1"/>
</dbReference>
<dbReference type="Proteomes" id="UP000192758">
    <property type="component" value="Unassembled WGS sequence"/>
</dbReference>
<evidence type="ECO:0000313" key="3">
    <source>
        <dbReference type="Proteomes" id="UP000192758"/>
    </source>
</evidence>
<dbReference type="SUPFAM" id="SSF56281">
    <property type="entry name" value="Metallo-hydrolase/oxidoreductase"/>
    <property type="match status" value="1"/>
</dbReference>
<dbReference type="OrthoDB" id="515692at2759"/>
<keyword evidence="3" id="KW-1185">Reference proteome</keyword>
<comment type="caution">
    <text evidence="2">The sequence shown here is derived from an EMBL/GenBank/DDBJ whole genome shotgun (WGS) entry which is preliminary data.</text>
</comment>
<evidence type="ECO:0000313" key="2">
    <source>
        <dbReference type="EMBL" id="OQS54529.1"/>
    </source>
</evidence>
<dbReference type="EMBL" id="MNPJ01000019">
    <property type="protein sequence ID" value="OQS54529.1"/>
    <property type="molecule type" value="Genomic_DNA"/>
</dbReference>